<dbReference type="Proteomes" id="UP001454086">
    <property type="component" value="Unassembled WGS sequence"/>
</dbReference>
<dbReference type="InterPro" id="IPR043129">
    <property type="entry name" value="ATPase_NBD"/>
</dbReference>
<comment type="similarity">
    <text evidence="1">Belongs to the FGGY kinase family.</text>
</comment>
<feature type="domain" description="Carbohydrate kinase FGGY N-terminal" evidence="4">
    <location>
        <begin position="4"/>
        <end position="249"/>
    </location>
</feature>
<evidence type="ECO:0000313" key="6">
    <source>
        <dbReference type="EMBL" id="MEQ2428154.1"/>
    </source>
</evidence>
<dbReference type="InterPro" id="IPR050406">
    <property type="entry name" value="FGGY_Carb_Kinase"/>
</dbReference>
<dbReference type="InterPro" id="IPR018484">
    <property type="entry name" value="FGGY_N"/>
</dbReference>
<keyword evidence="2 6" id="KW-0808">Transferase</keyword>
<evidence type="ECO:0000259" key="5">
    <source>
        <dbReference type="Pfam" id="PF02782"/>
    </source>
</evidence>
<dbReference type="RefSeq" id="WP_008720872.1">
    <property type="nucleotide sequence ID" value="NZ_JBBMFM010000155.1"/>
</dbReference>
<evidence type="ECO:0000256" key="2">
    <source>
        <dbReference type="ARBA" id="ARBA00022679"/>
    </source>
</evidence>
<dbReference type="PANTHER" id="PTHR43095">
    <property type="entry name" value="SUGAR KINASE"/>
    <property type="match status" value="1"/>
</dbReference>
<evidence type="ECO:0000256" key="1">
    <source>
        <dbReference type="ARBA" id="ARBA00009156"/>
    </source>
</evidence>
<gene>
    <name evidence="6" type="ORF">WMQ36_24645</name>
</gene>
<dbReference type="GO" id="GO:0016301">
    <property type="term" value="F:kinase activity"/>
    <property type="evidence" value="ECO:0007669"/>
    <property type="project" value="UniProtKB-KW"/>
</dbReference>
<dbReference type="PANTHER" id="PTHR43095:SF3">
    <property type="entry name" value="L-XYLULOSE_3-KETO-L-GULONATE KINASE"/>
    <property type="match status" value="1"/>
</dbReference>
<protein>
    <submittedName>
        <fullName evidence="6">FGGY-family carbohydrate kinase</fullName>
        <ecNumber evidence="6">2.7.1.-</ecNumber>
    </submittedName>
</protein>
<dbReference type="PIRSF" id="PIRSF000538">
    <property type="entry name" value="GlpK"/>
    <property type="match status" value="1"/>
</dbReference>
<dbReference type="Gene3D" id="3.30.420.40">
    <property type="match status" value="2"/>
</dbReference>
<dbReference type="EMBL" id="JBBMFM010000155">
    <property type="protein sequence ID" value="MEQ2428154.1"/>
    <property type="molecule type" value="Genomic_DNA"/>
</dbReference>
<keyword evidence="7" id="KW-1185">Reference proteome</keyword>
<dbReference type="Pfam" id="PF00370">
    <property type="entry name" value="FGGY_N"/>
    <property type="match status" value="1"/>
</dbReference>
<comment type="caution">
    <text evidence="6">The sequence shown here is derived from an EMBL/GenBank/DDBJ whole genome shotgun (WGS) entry which is preliminary data.</text>
</comment>
<evidence type="ECO:0000259" key="4">
    <source>
        <dbReference type="Pfam" id="PF00370"/>
    </source>
</evidence>
<feature type="domain" description="Carbohydrate kinase FGGY C-terminal" evidence="5">
    <location>
        <begin position="260"/>
        <end position="445"/>
    </location>
</feature>
<dbReference type="InterPro" id="IPR000577">
    <property type="entry name" value="Carb_kinase_FGGY"/>
</dbReference>
<evidence type="ECO:0000256" key="3">
    <source>
        <dbReference type="ARBA" id="ARBA00022777"/>
    </source>
</evidence>
<dbReference type="SUPFAM" id="SSF53067">
    <property type="entry name" value="Actin-like ATPase domain"/>
    <property type="match status" value="2"/>
</dbReference>
<evidence type="ECO:0000313" key="7">
    <source>
        <dbReference type="Proteomes" id="UP001454086"/>
    </source>
</evidence>
<proteinExistence type="inferred from homology"/>
<name>A0ABV1DCR6_9FIRM</name>
<accession>A0ABV1DCR6</accession>
<organism evidence="6 7">
    <name type="scientific">Enterocloster hominis</name>
    <name type="common">ex Hitch et al. 2024</name>
    <dbReference type="NCBI Taxonomy" id="1917870"/>
    <lineage>
        <taxon>Bacteria</taxon>
        <taxon>Bacillati</taxon>
        <taxon>Bacillota</taxon>
        <taxon>Clostridia</taxon>
        <taxon>Lachnospirales</taxon>
        <taxon>Lachnospiraceae</taxon>
        <taxon>Enterocloster</taxon>
    </lineage>
</organism>
<dbReference type="InterPro" id="IPR018485">
    <property type="entry name" value="FGGY_C"/>
</dbReference>
<sequence>MGKYVLVVDRGSTNVKAVLVDVNGKETAVSSCPSQKPVSLKPGWWEQDMEMIWENSVQAIRGIFSKGYLPEDILGVFVTGQGNGMMPVGQDGKPSRMGILSLDSRAAEIQSGWIEDGRYGKAVETVKMPFGTGAPLPLLAWFLQQEPEEFKKIHTVLFSKDWIRYKLCGVLCTDRTEASGAGLMDLSKNDYAYEVFRLLGLDAIIEKLPPIHLPHEIVGAVTGQAAMETGLNEGTPVLCGAHDTAAYPFGVGTIDSKQLVSVIGTWGMNVVPVKDLAGAPAGLYHTVPGYFLSIAGDGNSGGCFDLMIDRLCQHEKAEAKEKDLSVYQYLEDMVLSAPPTGILFQPFVFGHAFNSSACAGFYGIRNWHTKADYMRAVYEGIVMGHYYYIRLIPDYGKFESVWLIGGGSQSRIFGQMFADITGLKVKVPEVKEVTARGGALAALVGLGIYEGYDKAAIPSEVAVEYTPNPKLREFYQKKYEIFIKTLDMNRGVWDELNQMNLGGLS</sequence>
<dbReference type="EC" id="2.7.1.-" evidence="6"/>
<reference evidence="6 7" key="1">
    <citation type="submission" date="2024-03" db="EMBL/GenBank/DDBJ databases">
        <title>Human intestinal bacterial collection.</title>
        <authorList>
            <person name="Pauvert C."/>
            <person name="Hitch T.C.A."/>
            <person name="Clavel T."/>
        </authorList>
    </citation>
    <scope>NUCLEOTIDE SEQUENCE [LARGE SCALE GENOMIC DNA]</scope>
    <source>
        <strain evidence="6 7">CLA-SR-H021</strain>
    </source>
</reference>
<dbReference type="Pfam" id="PF02782">
    <property type="entry name" value="FGGY_C"/>
    <property type="match status" value="1"/>
</dbReference>
<dbReference type="CDD" id="cd07802">
    <property type="entry name" value="ASKHA_NBD_FGGY_EcLyxK-like"/>
    <property type="match status" value="1"/>
</dbReference>
<keyword evidence="3 6" id="KW-0418">Kinase</keyword>